<dbReference type="AlphaFoldDB" id="A0A395NHP3"/>
<organism evidence="3 4">
    <name type="scientific">Trichoderma arundinaceum</name>
    <dbReference type="NCBI Taxonomy" id="490622"/>
    <lineage>
        <taxon>Eukaryota</taxon>
        <taxon>Fungi</taxon>
        <taxon>Dikarya</taxon>
        <taxon>Ascomycota</taxon>
        <taxon>Pezizomycotina</taxon>
        <taxon>Sordariomycetes</taxon>
        <taxon>Hypocreomycetidae</taxon>
        <taxon>Hypocreales</taxon>
        <taxon>Hypocreaceae</taxon>
        <taxon>Trichoderma</taxon>
    </lineage>
</organism>
<accession>A0A395NHP3</accession>
<feature type="region of interest" description="Disordered" evidence="1">
    <location>
        <begin position="28"/>
        <end position="57"/>
    </location>
</feature>
<dbReference type="EMBL" id="PXOA01000437">
    <property type="protein sequence ID" value="RFU75431.1"/>
    <property type="molecule type" value="Genomic_DNA"/>
</dbReference>
<evidence type="ECO:0000313" key="3">
    <source>
        <dbReference type="EMBL" id="RFU75431.1"/>
    </source>
</evidence>
<evidence type="ECO:0000256" key="2">
    <source>
        <dbReference type="SAM" id="SignalP"/>
    </source>
</evidence>
<proteinExistence type="predicted"/>
<keyword evidence="4" id="KW-1185">Reference proteome</keyword>
<reference evidence="3 4" key="1">
    <citation type="journal article" date="2018" name="PLoS Pathog.">
        <title>Evolution of structural diversity of trichothecenes, a family of toxins produced by plant pathogenic and entomopathogenic fungi.</title>
        <authorList>
            <person name="Proctor R.H."/>
            <person name="McCormick S.P."/>
            <person name="Kim H.S."/>
            <person name="Cardoza R.E."/>
            <person name="Stanley A.M."/>
            <person name="Lindo L."/>
            <person name="Kelly A."/>
            <person name="Brown D.W."/>
            <person name="Lee T."/>
            <person name="Vaughan M.M."/>
            <person name="Alexander N.J."/>
            <person name="Busman M."/>
            <person name="Gutierrez S."/>
        </authorList>
    </citation>
    <scope>NUCLEOTIDE SEQUENCE [LARGE SCALE GENOMIC DNA]</scope>
    <source>
        <strain evidence="3 4">IBT 40837</strain>
    </source>
</reference>
<gene>
    <name evidence="3" type="ORF">TARUN_6814</name>
</gene>
<name>A0A395NHP3_TRIAR</name>
<dbReference type="Proteomes" id="UP000266272">
    <property type="component" value="Unassembled WGS sequence"/>
</dbReference>
<feature type="signal peptide" evidence="2">
    <location>
        <begin position="1"/>
        <end position="20"/>
    </location>
</feature>
<comment type="caution">
    <text evidence="3">The sequence shown here is derived from an EMBL/GenBank/DDBJ whole genome shotgun (WGS) entry which is preliminary data.</text>
</comment>
<evidence type="ECO:0000313" key="4">
    <source>
        <dbReference type="Proteomes" id="UP000266272"/>
    </source>
</evidence>
<sequence length="127" mass="14071">MAAGFLSLAFYPFLLPASSAARVAERKEKKQADCKQQEMLPAARESRSQSQEQQDRGAGTCMKLGTIYAVQLQISALVHTYASNGRWRANDGVVVQLSPSVPRQLGQLRSARARYYGLFLIVLRLPD</sequence>
<keyword evidence="2" id="KW-0732">Signal</keyword>
<evidence type="ECO:0000256" key="1">
    <source>
        <dbReference type="SAM" id="MobiDB-lite"/>
    </source>
</evidence>
<protein>
    <submittedName>
        <fullName evidence="3">Uncharacterized protein</fullName>
    </submittedName>
</protein>
<feature type="chain" id="PRO_5017279485" evidence="2">
    <location>
        <begin position="21"/>
        <end position="127"/>
    </location>
</feature>